<comment type="caution">
    <text evidence="1">The sequence shown here is derived from an EMBL/GenBank/DDBJ whole genome shotgun (WGS) entry which is preliminary data.</text>
</comment>
<dbReference type="Proteomes" id="UP001589818">
    <property type="component" value="Unassembled WGS sequence"/>
</dbReference>
<evidence type="ECO:0000313" key="2">
    <source>
        <dbReference type="Proteomes" id="UP001589818"/>
    </source>
</evidence>
<keyword evidence="2" id="KW-1185">Reference proteome</keyword>
<accession>A0ABV6JJF0</accession>
<dbReference type="RefSeq" id="WP_256555140.1">
    <property type="nucleotide sequence ID" value="NZ_JANHOF010000002.1"/>
</dbReference>
<sequence>MVNPPKELTQSQLLTILLEIHNKGENAAHLEVKEVIEEIKNRILTFECIETSINQINWPEGDLYGNR</sequence>
<organism evidence="1 2">
    <name type="scientific">Paenibacillus mendelii</name>
    <dbReference type="NCBI Taxonomy" id="206163"/>
    <lineage>
        <taxon>Bacteria</taxon>
        <taxon>Bacillati</taxon>
        <taxon>Bacillota</taxon>
        <taxon>Bacilli</taxon>
        <taxon>Bacillales</taxon>
        <taxon>Paenibacillaceae</taxon>
        <taxon>Paenibacillus</taxon>
    </lineage>
</organism>
<proteinExistence type="predicted"/>
<evidence type="ECO:0000313" key="1">
    <source>
        <dbReference type="EMBL" id="MFC0396042.1"/>
    </source>
</evidence>
<name>A0ABV6JJF0_9BACL</name>
<dbReference type="EMBL" id="JBHLVF010000047">
    <property type="protein sequence ID" value="MFC0396042.1"/>
    <property type="molecule type" value="Genomic_DNA"/>
</dbReference>
<protein>
    <submittedName>
        <fullName evidence="1">Uncharacterized protein</fullName>
    </submittedName>
</protein>
<dbReference type="InterPro" id="IPR058930">
    <property type="entry name" value="YwzD"/>
</dbReference>
<gene>
    <name evidence="1" type="ORF">ACFFJ8_32300</name>
</gene>
<dbReference type="Pfam" id="PF26162">
    <property type="entry name" value="YwzD"/>
    <property type="match status" value="1"/>
</dbReference>
<reference evidence="1 2" key="1">
    <citation type="submission" date="2024-09" db="EMBL/GenBank/DDBJ databases">
        <authorList>
            <person name="Sun Q."/>
            <person name="Mori K."/>
        </authorList>
    </citation>
    <scope>NUCLEOTIDE SEQUENCE [LARGE SCALE GENOMIC DNA]</scope>
    <source>
        <strain evidence="1 2">CCM 4839</strain>
    </source>
</reference>